<feature type="binding site" evidence="16">
    <location>
        <position position="85"/>
    </location>
    <ligand>
        <name>substrate</name>
    </ligand>
</feature>
<keyword evidence="13 16" id="KW-0173">Coenzyme A biosynthesis</keyword>
<comment type="catalytic activity">
    <reaction evidence="1 16">
        <text>(R)-pantothenate + ATP = (R)-4'-phosphopantothenate + ADP + H(+)</text>
        <dbReference type="Rhea" id="RHEA:16373"/>
        <dbReference type="ChEBI" id="CHEBI:10986"/>
        <dbReference type="ChEBI" id="CHEBI:15378"/>
        <dbReference type="ChEBI" id="CHEBI:29032"/>
        <dbReference type="ChEBI" id="CHEBI:30616"/>
        <dbReference type="ChEBI" id="CHEBI:456216"/>
        <dbReference type="EC" id="2.7.1.33"/>
    </reaction>
</comment>
<keyword evidence="8 16" id="KW-0808">Transferase</keyword>
<keyword evidence="10 16" id="KW-0418">Kinase</keyword>
<keyword evidence="9 16" id="KW-0547">Nucleotide-binding</keyword>
<evidence type="ECO:0000256" key="15">
    <source>
        <dbReference type="ARBA" id="ARBA00040883"/>
    </source>
</evidence>
<proteinExistence type="inferred from homology"/>
<dbReference type="NCBIfam" id="TIGR00671">
    <property type="entry name" value="baf"/>
    <property type="match status" value="1"/>
</dbReference>
<comment type="similarity">
    <text evidence="14 16">Belongs to the type III pantothenate kinase family.</text>
</comment>
<accession>A0A9D7XVN1</accession>
<keyword evidence="16" id="KW-0479">Metal-binding</keyword>
<dbReference type="GO" id="GO:0005524">
    <property type="term" value="F:ATP binding"/>
    <property type="evidence" value="ECO:0007669"/>
    <property type="project" value="UniProtKB-UniRule"/>
</dbReference>
<dbReference type="PANTHER" id="PTHR34265">
    <property type="entry name" value="TYPE III PANTOTHENATE KINASE"/>
    <property type="match status" value="1"/>
</dbReference>
<dbReference type="GO" id="GO:0005737">
    <property type="term" value="C:cytoplasm"/>
    <property type="evidence" value="ECO:0007669"/>
    <property type="project" value="UniProtKB-SubCell"/>
</dbReference>
<dbReference type="EC" id="2.7.1.33" evidence="6 16"/>
<dbReference type="Proteomes" id="UP000808337">
    <property type="component" value="Unassembled WGS sequence"/>
</dbReference>
<dbReference type="SUPFAM" id="SSF53067">
    <property type="entry name" value="Actin-like ATPase domain"/>
    <property type="match status" value="2"/>
</dbReference>
<evidence type="ECO:0000256" key="1">
    <source>
        <dbReference type="ARBA" id="ARBA00001206"/>
    </source>
</evidence>
<feature type="binding site" evidence="16">
    <location>
        <position position="115"/>
    </location>
    <ligand>
        <name>K(+)</name>
        <dbReference type="ChEBI" id="CHEBI:29103"/>
    </ligand>
</feature>
<dbReference type="PANTHER" id="PTHR34265:SF1">
    <property type="entry name" value="TYPE III PANTOTHENATE KINASE"/>
    <property type="match status" value="1"/>
</dbReference>
<dbReference type="AlphaFoldDB" id="A0A9D7XVN1"/>
<comment type="caution">
    <text evidence="17">The sequence shown here is derived from an EMBL/GenBank/DDBJ whole genome shotgun (WGS) entry which is preliminary data.</text>
</comment>
<evidence type="ECO:0000256" key="2">
    <source>
        <dbReference type="ARBA" id="ARBA00001958"/>
    </source>
</evidence>
<feature type="binding site" evidence="16">
    <location>
        <begin position="92"/>
        <end position="95"/>
    </location>
    <ligand>
        <name>substrate</name>
    </ligand>
</feature>
<dbReference type="InterPro" id="IPR004619">
    <property type="entry name" value="Type_III_PanK"/>
</dbReference>
<evidence type="ECO:0000256" key="14">
    <source>
        <dbReference type="ARBA" id="ARBA00038036"/>
    </source>
</evidence>
<comment type="pathway">
    <text evidence="4 16">Cofactor biosynthesis; coenzyme A biosynthesis; CoA from (R)-pantothenate: step 1/5.</text>
</comment>
<evidence type="ECO:0000256" key="8">
    <source>
        <dbReference type="ARBA" id="ARBA00022679"/>
    </source>
</evidence>
<evidence type="ECO:0000256" key="7">
    <source>
        <dbReference type="ARBA" id="ARBA00022490"/>
    </source>
</evidence>
<feature type="binding site" evidence="16">
    <location>
        <position position="118"/>
    </location>
    <ligand>
        <name>ATP</name>
        <dbReference type="ChEBI" id="CHEBI:30616"/>
    </ligand>
</feature>
<evidence type="ECO:0000256" key="16">
    <source>
        <dbReference type="HAMAP-Rule" id="MF_01274"/>
    </source>
</evidence>
<reference evidence="17 18" key="1">
    <citation type="submission" date="2020-10" db="EMBL/GenBank/DDBJ databases">
        <title>Connecting structure to function with the recovery of over 1000 high-quality activated sludge metagenome-assembled genomes encoding full-length rRNA genes using long-read sequencing.</title>
        <authorList>
            <person name="Singleton C.M."/>
            <person name="Petriglieri F."/>
            <person name="Kristensen J.M."/>
            <person name="Kirkegaard R.H."/>
            <person name="Michaelsen T.Y."/>
            <person name="Andersen M.H."/>
            <person name="Karst S.M."/>
            <person name="Dueholm M.S."/>
            <person name="Nielsen P.H."/>
            <person name="Albertsen M."/>
        </authorList>
    </citation>
    <scope>NUCLEOTIDE SEQUENCE [LARGE SCALE GENOMIC DNA]</scope>
    <source>
        <strain evidence="17">Ribe_18-Q3-R11-54_MAXAC.273</strain>
    </source>
</reference>
<feature type="binding site" evidence="16">
    <location>
        <begin position="6"/>
        <end position="13"/>
    </location>
    <ligand>
        <name>ATP</name>
        <dbReference type="ChEBI" id="CHEBI:30616"/>
    </ligand>
</feature>
<evidence type="ECO:0000256" key="4">
    <source>
        <dbReference type="ARBA" id="ARBA00005225"/>
    </source>
</evidence>
<feature type="active site" description="Proton acceptor" evidence="16">
    <location>
        <position position="94"/>
    </location>
</feature>
<protein>
    <recommendedName>
        <fullName evidence="15 16">Type III pantothenate kinase</fullName>
        <ecNumber evidence="6 16">2.7.1.33</ecNumber>
    </recommendedName>
    <alternativeName>
        <fullName evidence="16">PanK-III</fullName>
    </alternativeName>
    <alternativeName>
        <fullName evidence="16">Pantothenic acid kinase</fullName>
    </alternativeName>
</protein>
<comment type="cofactor">
    <cofactor evidence="2">
        <name>K(+)</name>
        <dbReference type="ChEBI" id="CHEBI:29103"/>
    </cofactor>
</comment>
<evidence type="ECO:0000256" key="9">
    <source>
        <dbReference type="ARBA" id="ARBA00022741"/>
    </source>
</evidence>
<comment type="function">
    <text evidence="16">Catalyzes the phosphorylation of pantothenate (Pan), the first step in CoA biosynthesis.</text>
</comment>
<evidence type="ECO:0000256" key="5">
    <source>
        <dbReference type="ARBA" id="ARBA00011738"/>
    </source>
</evidence>
<name>A0A9D7XVN1_9BACT</name>
<dbReference type="InterPro" id="IPR043129">
    <property type="entry name" value="ATPase_NBD"/>
</dbReference>
<evidence type="ECO:0000256" key="3">
    <source>
        <dbReference type="ARBA" id="ARBA00004496"/>
    </source>
</evidence>
<evidence type="ECO:0000256" key="12">
    <source>
        <dbReference type="ARBA" id="ARBA00022958"/>
    </source>
</evidence>
<dbReference type="GO" id="GO:0046872">
    <property type="term" value="F:metal ion binding"/>
    <property type="evidence" value="ECO:0007669"/>
    <property type="project" value="UniProtKB-KW"/>
</dbReference>
<feature type="binding site" evidence="16">
    <location>
        <position position="170"/>
    </location>
    <ligand>
        <name>substrate</name>
    </ligand>
</feature>
<comment type="cofactor">
    <cofactor evidence="16">
        <name>NH4(+)</name>
        <dbReference type="ChEBI" id="CHEBI:28938"/>
    </cofactor>
    <cofactor evidence="16">
        <name>K(+)</name>
        <dbReference type="ChEBI" id="CHEBI:29103"/>
    </cofactor>
    <text evidence="16">A monovalent cation. Ammonium or potassium.</text>
</comment>
<dbReference type="HAMAP" id="MF_01274">
    <property type="entry name" value="Pantothen_kinase_3"/>
    <property type="match status" value="1"/>
</dbReference>
<gene>
    <name evidence="16" type="primary">coaX</name>
    <name evidence="17" type="ORF">IPP15_21235</name>
</gene>
<keyword evidence="12 16" id="KW-0630">Potassium</keyword>
<keyword evidence="7 16" id="KW-0963">Cytoplasm</keyword>
<dbReference type="EMBL" id="JADKGY010000032">
    <property type="protein sequence ID" value="MBK9984852.1"/>
    <property type="molecule type" value="Genomic_DNA"/>
</dbReference>
<dbReference type="GO" id="GO:0015937">
    <property type="term" value="P:coenzyme A biosynthetic process"/>
    <property type="evidence" value="ECO:0007669"/>
    <property type="project" value="UniProtKB-UniRule"/>
</dbReference>
<dbReference type="GO" id="GO:0004594">
    <property type="term" value="F:pantothenate kinase activity"/>
    <property type="evidence" value="ECO:0007669"/>
    <property type="project" value="UniProtKB-UniRule"/>
</dbReference>
<comment type="subcellular location">
    <subcellularLocation>
        <location evidence="3 16">Cytoplasm</location>
    </subcellularLocation>
</comment>
<evidence type="ECO:0000313" key="18">
    <source>
        <dbReference type="Proteomes" id="UP000808337"/>
    </source>
</evidence>
<evidence type="ECO:0000256" key="10">
    <source>
        <dbReference type="ARBA" id="ARBA00022777"/>
    </source>
</evidence>
<evidence type="ECO:0000256" key="13">
    <source>
        <dbReference type="ARBA" id="ARBA00022993"/>
    </source>
</evidence>
<sequence length="239" mass="25832">MFLCIDNGNSRTKCAVYNVQGEIIATGIFTGDSFSDLYKWIEKQNVIHAIISTTGNKMIDTSLIKLSGKLIDLSHETPLPVQIIYSTPSTLGRDRIAAACGAHALHPDQNFLVIDAGTCMTIDLLLATGVYLGGNIAPGLQMRLRAMHEQTARLPFVEAGWPELDFGDSTLHALQNGACLGMVLEIEGYLNLARKAYGDVSVVISGGDSAFLAGKLESRIFVEPELVTQGLFQILSFNV</sequence>
<organism evidence="17 18">
    <name type="scientific">Candidatus Opimibacter skivensis</name>
    <dbReference type="NCBI Taxonomy" id="2982028"/>
    <lineage>
        <taxon>Bacteria</taxon>
        <taxon>Pseudomonadati</taxon>
        <taxon>Bacteroidota</taxon>
        <taxon>Saprospiria</taxon>
        <taxon>Saprospirales</taxon>
        <taxon>Saprospiraceae</taxon>
        <taxon>Candidatus Opimibacter</taxon>
    </lineage>
</organism>
<dbReference type="Pfam" id="PF03309">
    <property type="entry name" value="Pan_kinase"/>
    <property type="match status" value="1"/>
</dbReference>
<keyword evidence="11 16" id="KW-0067">ATP-binding</keyword>
<comment type="subunit">
    <text evidence="5 16">Homodimer.</text>
</comment>
<evidence type="ECO:0000313" key="17">
    <source>
        <dbReference type="EMBL" id="MBK9984852.1"/>
    </source>
</evidence>
<evidence type="ECO:0000256" key="11">
    <source>
        <dbReference type="ARBA" id="ARBA00022840"/>
    </source>
</evidence>
<dbReference type="Gene3D" id="3.30.420.40">
    <property type="match status" value="1"/>
</dbReference>
<dbReference type="CDD" id="cd24015">
    <property type="entry name" value="ASKHA_NBD_PanK-III"/>
    <property type="match status" value="1"/>
</dbReference>
<evidence type="ECO:0000256" key="6">
    <source>
        <dbReference type="ARBA" id="ARBA00012102"/>
    </source>
</evidence>